<dbReference type="Pfam" id="PF03881">
    <property type="entry name" value="Fructosamin_kin"/>
    <property type="match status" value="1"/>
</dbReference>
<evidence type="ECO:0000256" key="1">
    <source>
        <dbReference type="ARBA" id="ARBA00011961"/>
    </source>
</evidence>
<proteinExistence type="predicted"/>
<dbReference type="PANTHER" id="PTHR12149:SF8">
    <property type="entry name" value="PROTEIN-RIBULOSAMINE 3-KINASE"/>
    <property type="match status" value="1"/>
</dbReference>
<accession>A0AA35Q5V4</accession>
<dbReference type="GO" id="GO:0102193">
    <property type="term" value="F:protein-ribulosamine 3-kinase activity"/>
    <property type="evidence" value="ECO:0007669"/>
    <property type="project" value="UniProtKB-EC"/>
</dbReference>
<dbReference type="InterPro" id="IPR011009">
    <property type="entry name" value="Kinase-like_dom_sf"/>
</dbReference>
<dbReference type="Proteomes" id="UP001160390">
    <property type="component" value="Unassembled WGS sequence"/>
</dbReference>
<name>A0AA35Q5V4_9HYPO</name>
<dbReference type="PANTHER" id="PTHR12149">
    <property type="entry name" value="FRUCTOSAMINE 3 KINASE-RELATED PROTEIN"/>
    <property type="match status" value="1"/>
</dbReference>
<comment type="caution">
    <text evidence="3">The sequence shown here is derived from an EMBL/GenBank/DDBJ whole genome shotgun (WGS) entry which is preliminary data.</text>
</comment>
<reference evidence="3" key="1">
    <citation type="submission" date="2023-01" db="EMBL/GenBank/DDBJ databases">
        <authorList>
            <person name="Piombo E."/>
        </authorList>
    </citation>
    <scope>NUCLEOTIDE SEQUENCE</scope>
</reference>
<dbReference type="EMBL" id="CABFNP030001284">
    <property type="protein sequence ID" value="CAI6097113.1"/>
    <property type="molecule type" value="Genomic_DNA"/>
</dbReference>
<dbReference type="InterPro" id="IPR016477">
    <property type="entry name" value="Fructo-/Ketosamine-3-kinase"/>
</dbReference>
<dbReference type="EC" id="2.7.1.172" evidence="1"/>
<keyword evidence="4" id="KW-1185">Reference proteome</keyword>
<sequence>MDNTITPRLADPAIIATAGLKPDQTVYMYPLKQPGYQDSFELFAYFWEGRVGLLVKTGFGRHAEAKFRGENESLIAINNALRRFAPYSFGYGRMAGDEDEFFIITELLNVVLDGPPATLGRRLSRMHSRPAPIHPVFERPAYGFPVTTFCGEIPQDNTWKASWPRFYVENRLRPICRRIQRPRKRDSELEQQLERVIKDVVPELFGRMHPKALSLATPRGPLILETFSTSILFFRQRC</sequence>
<dbReference type="Gene3D" id="3.90.1200.10">
    <property type="match status" value="1"/>
</dbReference>
<evidence type="ECO:0000256" key="2">
    <source>
        <dbReference type="ARBA" id="ARBA00048655"/>
    </source>
</evidence>
<evidence type="ECO:0000313" key="4">
    <source>
        <dbReference type="Proteomes" id="UP001160390"/>
    </source>
</evidence>
<organism evidence="3 4">
    <name type="scientific">Clonostachys chloroleuca</name>
    <dbReference type="NCBI Taxonomy" id="1926264"/>
    <lineage>
        <taxon>Eukaryota</taxon>
        <taxon>Fungi</taxon>
        <taxon>Dikarya</taxon>
        <taxon>Ascomycota</taxon>
        <taxon>Pezizomycotina</taxon>
        <taxon>Sordariomycetes</taxon>
        <taxon>Hypocreomycetidae</taxon>
        <taxon>Hypocreales</taxon>
        <taxon>Bionectriaceae</taxon>
        <taxon>Clonostachys</taxon>
    </lineage>
</organism>
<gene>
    <name evidence="3" type="ORF">CCHLO57077_00003607</name>
</gene>
<protein>
    <recommendedName>
        <fullName evidence="1">protein-ribulosamine 3-kinase</fullName>
        <ecNumber evidence="1">2.7.1.172</ecNumber>
    </recommendedName>
</protein>
<comment type="catalytic activity">
    <reaction evidence="2">
        <text>N(6)-D-ribulosyl-L-lysyl-[protein] + ATP = N(6)-(3-O-phospho-D-ribulosyl)-L-lysyl-[protein] + ADP + H(+)</text>
        <dbReference type="Rhea" id="RHEA:48432"/>
        <dbReference type="Rhea" id="RHEA-COMP:12103"/>
        <dbReference type="Rhea" id="RHEA-COMP:12104"/>
        <dbReference type="ChEBI" id="CHEBI:15378"/>
        <dbReference type="ChEBI" id="CHEBI:30616"/>
        <dbReference type="ChEBI" id="CHEBI:90418"/>
        <dbReference type="ChEBI" id="CHEBI:90420"/>
        <dbReference type="ChEBI" id="CHEBI:456216"/>
        <dbReference type="EC" id="2.7.1.172"/>
    </reaction>
    <physiologicalReaction direction="left-to-right" evidence="2">
        <dbReference type="Rhea" id="RHEA:48433"/>
    </physiologicalReaction>
</comment>
<dbReference type="SUPFAM" id="SSF56112">
    <property type="entry name" value="Protein kinase-like (PK-like)"/>
    <property type="match status" value="1"/>
</dbReference>
<evidence type="ECO:0000313" key="3">
    <source>
        <dbReference type="EMBL" id="CAI6097113.1"/>
    </source>
</evidence>
<dbReference type="AlphaFoldDB" id="A0AA35Q5V4"/>